<evidence type="ECO:0000313" key="2">
    <source>
        <dbReference type="EMBL" id="TXK05951.1"/>
    </source>
</evidence>
<dbReference type="AlphaFoldDB" id="A0A5C8HSG7"/>
<sequence length="327" mass="35055">MLPAVVTVIVAGRDIAALAPAALDSLLAQTEPRFRAVLIDDGSVDETGAIFRCYADADPRFHATWHADSLGLGAARNHGLSLVDTEFVAFLDADDIMRPQALEHTIASLRASGSDLAVGTYVRLRDVGGVWQSGQVQPWVAASVAPPRVGVALAEHPAVVGNIVAWSKVSRHSLWTRTDTRFPEGVLYEDQVVAQRLYAAARGIDLLDEVLVEWRVRSDGTSITQREADPRVLADCVAQMAAGLDVLRRASPEAAAARTTQILRMDLPRLASVEELTAASHAVLANFARTLRPTPTDRALLTQSPANPHDPAAPTVGAVYDRVTAWG</sequence>
<dbReference type="RefSeq" id="WP_147824763.1">
    <property type="nucleotide sequence ID" value="NZ_BAAARG010000001.1"/>
</dbReference>
<dbReference type="SUPFAM" id="SSF53448">
    <property type="entry name" value="Nucleotide-diphospho-sugar transferases"/>
    <property type="match status" value="1"/>
</dbReference>
<comment type="caution">
    <text evidence="2">The sequence shown here is derived from an EMBL/GenBank/DDBJ whole genome shotgun (WGS) entry which is preliminary data.</text>
</comment>
<dbReference type="CDD" id="cd00761">
    <property type="entry name" value="Glyco_tranf_GTA_type"/>
    <property type="match status" value="1"/>
</dbReference>
<dbReference type="InterPro" id="IPR001173">
    <property type="entry name" value="Glyco_trans_2-like"/>
</dbReference>
<evidence type="ECO:0000313" key="3">
    <source>
        <dbReference type="Proteomes" id="UP000321196"/>
    </source>
</evidence>
<dbReference type="EMBL" id="VRSW01000001">
    <property type="protein sequence ID" value="TXK05951.1"/>
    <property type="molecule type" value="Genomic_DNA"/>
</dbReference>
<dbReference type="InterPro" id="IPR029044">
    <property type="entry name" value="Nucleotide-diphossugar_trans"/>
</dbReference>
<reference evidence="2 3" key="1">
    <citation type="submission" date="2019-08" db="EMBL/GenBank/DDBJ databases">
        <authorList>
            <person name="Dong K."/>
        </authorList>
    </citation>
    <scope>NUCLEOTIDE SEQUENCE [LARGE SCALE GENOMIC DNA]</scope>
    <source>
        <strain evidence="2 3">M4-8</strain>
    </source>
</reference>
<keyword evidence="3" id="KW-1185">Reference proteome</keyword>
<protein>
    <submittedName>
        <fullName evidence="2">Glycosyltransferase family 2 protein</fullName>
    </submittedName>
</protein>
<feature type="domain" description="Glycosyltransferase 2-like" evidence="1">
    <location>
        <begin position="18"/>
        <end position="133"/>
    </location>
</feature>
<dbReference type="Pfam" id="PF00535">
    <property type="entry name" value="Glycos_transf_2"/>
    <property type="match status" value="1"/>
</dbReference>
<dbReference type="PANTHER" id="PTHR22916:SF3">
    <property type="entry name" value="UDP-GLCNAC:BETAGAL BETA-1,3-N-ACETYLGLUCOSAMINYLTRANSFERASE-LIKE PROTEIN 1"/>
    <property type="match status" value="1"/>
</dbReference>
<name>A0A5C8HSG7_9MICO</name>
<gene>
    <name evidence="2" type="ORF">FVP60_02955</name>
</gene>
<dbReference type="GO" id="GO:0016758">
    <property type="term" value="F:hexosyltransferase activity"/>
    <property type="evidence" value="ECO:0007669"/>
    <property type="project" value="UniProtKB-ARBA"/>
</dbReference>
<evidence type="ECO:0000259" key="1">
    <source>
        <dbReference type="Pfam" id="PF00535"/>
    </source>
</evidence>
<dbReference type="PANTHER" id="PTHR22916">
    <property type="entry name" value="GLYCOSYLTRANSFERASE"/>
    <property type="match status" value="1"/>
</dbReference>
<proteinExistence type="predicted"/>
<keyword evidence="2" id="KW-0808">Transferase</keyword>
<dbReference type="Proteomes" id="UP000321196">
    <property type="component" value="Unassembled WGS sequence"/>
</dbReference>
<dbReference type="OrthoDB" id="2676521at2"/>
<organism evidence="2 3">
    <name type="scientific">Microbacterium mitrae</name>
    <dbReference type="NCBI Taxonomy" id="664640"/>
    <lineage>
        <taxon>Bacteria</taxon>
        <taxon>Bacillati</taxon>
        <taxon>Actinomycetota</taxon>
        <taxon>Actinomycetes</taxon>
        <taxon>Micrococcales</taxon>
        <taxon>Microbacteriaceae</taxon>
        <taxon>Microbacterium</taxon>
    </lineage>
</organism>
<dbReference type="Gene3D" id="3.90.550.10">
    <property type="entry name" value="Spore Coat Polysaccharide Biosynthesis Protein SpsA, Chain A"/>
    <property type="match status" value="1"/>
</dbReference>
<accession>A0A5C8HSG7</accession>